<accession>A0A0K1ET19</accession>
<evidence type="ECO:0000313" key="4">
    <source>
        <dbReference type="Proteomes" id="UP000067626"/>
    </source>
</evidence>
<keyword evidence="4" id="KW-1185">Reference proteome</keyword>
<evidence type="ECO:0000256" key="2">
    <source>
        <dbReference type="SAM" id="SignalP"/>
    </source>
</evidence>
<keyword evidence="2" id="KW-0732">Signal</keyword>
<dbReference type="EMBL" id="CP012159">
    <property type="protein sequence ID" value="AKT43792.1"/>
    <property type="molecule type" value="Genomic_DNA"/>
</dbReference>
<organism evidence="3 4">
    <name type="scientific">Chondromyces crocatus</name>
    <dbReference type="NCBI Taxonomy" id="52"/>
    <lineage>
        <taxon>Bacteria</taxon>
        <taxon>Pseudomonadati</taxon>
        <taxon>Myxococcota</taxon>
        <taxon>Polyangia</taxon>
        <taxon>Polyangiales</taxon>
        <taxon>Polyangiaceae</taxon>
        <taxon>Chondromyces</taxon>
    </lineage>
</organism>
<dbReference type="AlphaFoldDB" id="A0A0K1ET19"/>
<gene>
    <name evidence="3" type="ORF">CMC5_080290</name>
</gene>
<dbReference type="RefSeq" id="WP_050435210.1">
    <property type="nucleotide sequence ID" value="NZ_CP012159.1"/>
</dbReference>
<feature type="chain" id="PRO_5005459964" evidence="2">
    <location>
        <begin position="27"/>
        <end position="117"/>
    </location>
</feature>
<reference evidence="3 4" key="1">
    <citation type="submission" date="2015-07" db="EMBL/GenBank/DDBJ databases">
        <title>Genome analysis of myxobacterium Chondromyces crocatus Cm c5 reveals a high potential for natural compound synthesis and the genetic basis for the loss of fruiting body formation.</title>
        <authorList>
            <person name="Zaburannyi N."/>
            <person name="Bunk B."/>
            <person name="Maier J."/>
            <person name="Overmann J."/>
            <person name="Mueller R."/>
        </authorList>
    </citation>
    <scope>NUCLEOTIDE SEQUENCE [LARGE SCALE GENOMIC DNA]</scope>
    <source>
        <strain evidence="3 4">Cm c5</strain>
    </source>
</reference>
<evidence type="ECO:0000313" key="3">
    <source>
        <dbReference type="EMBL" id="AKT43792.1"/>
    </source>
</evidence>
<feature type="signal peptide" evidence="2">
    <location>
        <begin position="1"/>
        <end position="26"/>
    </location>
</feature>
<sequence>MGTKDNAFVKYLLTLALTLPTATAMAAPKDGPRVDNADKSLSFSPNLENKLGLAGPTEATTGDQQEAAPGWLQIIWEEIIWRQLILVKQTEGSEQSLEGADTTPAADILRELRNEVV</sequence>
<protein>
    <submittedName>
        <fullName evidence="3">Uncharacterized protein</fullName>
    </submittedName>
</protein>
<name>A0A0K1ET19_CHOCO</name>
<feature type="region of interest" description="Disordered" evidence="1">
    <location>
        <begin position="25"/>
        <end position="64"/>
    </location>
</feature>
<evidence type="ECO:0000256" key="1">
    <source>
        <dbReference type="SAM" id="MobiDB-lite"/>
    </source>
</evidence>
<proteinExistence type="predicted"/>
<dbReference type="KEGG" id="ccro:CMC5_080290"/>
<dbReference type="STRING" id="52.CMC5_080290"/>
<dbReference type="Proteomes" id="UP000067626">
    <property type="component" value="Chromosome"/>
</dbReference>